<dbReference type="AlphaFoldDB" id="A0A371H472"/>
<organism evidence="1 2">
    <name type="scientific">Mucuna pruriens</name>
    <name type="common">Velvet bean</name>
    <name type="synonym">Dolichos pruriens</name>
    <dbReference type="NCBI Taxonomy" id="157652"/>
    <lineage>
        <taxon>Eukaryota</taxon>
        <taxon>Viridiplantae</taxon>
        <taxon>Streptophyta</taxon>
        <taxon>Embryophyta</taxon>
        <taxon>Tracheophyta</taxon>
        <taxon>Spermatophyta</taxon>
        <taxon>Magnoliopsida</taxon>
        <taxon>eudicotyledons</taxon>
        <taxon>Gunneridae</taxon>
        <taxon>Pentapetalae</taxon>
        <taxon>rosids</taxon>
        <taxon>fabids</taxon>
        <taxon>Fabales</taxon>
        <taxon>Fabaceae</taxon>
        <taxon>Papilionoideae</taxon>
        <taxon>50 kb inversion clade</taxon>
        <taxon>NPAAA clade</taxon>
        <taxon>indigoferoid/millettioid clade</taxon>
        <taxon>Phaseoleae</taxon>
        <taxon>Mucuna</taxon>
    </lineage>
</organism>
<proteinExistence type="predicted"/>
<protein>
    <submittedName>
        <fullName evidence="1">Uncharacterized protein</fullName>
    </submittedName>
</protein>
<dbReference type="EMBL" id="QJKJ01003607">
    <property type="protein sequence ID" value="RDX97628.1"/>
    <property type="molecule type" value="Genomic_DNA"/>
</dbReference>
<comment type="caution">
    <text evidence="1">The sequence shown here is derived from an EMBL/GenBank/DDBJ whole genome shotgun (WGS) entry which is preliminary data.</text>
</comment>
<evidence type="ECO:0000313" key="1">
    <source>
        <dbReference type="EMBL" id="RDX97628.1"/>
    </source>
</evidence>
<reference evidence="1" key="1">
    <citation type="submission" date="2018-05" db="EMBL/GenBank/DDBJ databases">
        <title>Draft genome of Mucuna pruriens seed.</title>
        <authorList>
            <person name="Nnadi N.E."/>
            <person name="Vos R."/>
            <person name="Hasami M.H."/>
            <person name="Devisetty U.K."/>
            <person name="Aguiy J.C."/>
        </authorList>
    </citation>
    <scope>NUCLEOTIDE SEQUENCE [LARGE SCALE GENOMIC DNA]</scope>
    <source>
        <strain evidence="1">JCA_2017</strain>
    </source>
</reference>
<keyword evidence="2" id="KW-1185">Reference proteome</keyword>
<dbReference type="Proteomes" id="UP000257109">
    <property type="component" value="Unassembled WGS sequence"/>
</dbReference>
<name>A0A371H472_MUCPR</name>
<evidence type="ECO:0000313" key="2">
    <source>
        <dbReference type="Proteomes" id="UP000257109"/>
    </source>
</evidence>
<feature type="non-terminal residue" evidence="1">
    <location>
        <position position="1"/>
    </location>
</feature>
<accession>A0A371H472</accession>
<sequence length="95" mass="10843">MTMATPIVSSRSRDSKWAESVATLTYRVDLDTLIGPSRCQLRIPCSFPRRDSDSKHLLFANPRRGLGCKNWPLELFKDYTFICKDSENQNSLTST</sequence>
<gene>
    <name evidence="1" type="ORF">CR513_19583</name>
</gene>